<sequence length="83" mass="9602">MPTPSDDWRHDELRRLCDRERAMTAELADTRDAIARLVRQLLPAHTPKSRTEPVVQASGYARWMIDNMRDGKLRLRPGSPGEY</sequence>
<dbReference type="EMBL" id="JBHSQS010000011">
    <property type="protein sequence ID" value="MFC5925501.1"/>
    <property type="molecule type" value="Genomic_DNA"/>
</dbReference>
<reference evidence="2" key="1">
    <citation type="journal article" date="2019" name="Int. J. Syst. Evol. Microbiol.">
        <title>The Global Catalogue of Microorganisms (GCM) 10K type strain sequencing project: providing services to taxonomists for standard genome sequencing and annotation.</title>
        <authorList>
            <consortium name="The Broad Institute Genomics Platform"/>
            <consortium name="The Broad Institute Genome Sequencing Center for Infectious Disease"/>
            <person name="Wu L."/>
            <person name="Ma J."/>
        </authorList>
    </citation>
    <scope>NUCLEOTIDE SEQUENCE [LARGE SCALE GENOMIC DNA]</scope>
    <source>
        <strain evidence="2">CGMCC 4.7144</strain>
    </source>
</reference>
<evidence type="ECO:0000313" key="2">
    <source>
        <dbReference type="Proteomes" id="UP001596226"/>
    </source>
</evidence>
<name>A0ABW1HA10_9ACTN</name>
<dbReference type="Proteomes" id="UP001596226">
    <property type="component" value="Unassembled WGS sequence"/>
</dbReference>
<proteinExistence type="predicted"/>
<keyword evidence="2" id="KW-1185">Reference proteome</keyword>
<accession>A0ABW1HA10</accession>
<protein>
    <submittedName>
        <fullName evidence="1">Uncharacterized protein</fullName>
    </submittedName>
</protein>
<comment type="caution">
    <text evidence="1">The sequence shown here is derived from an EMBL/GenBank/DDBJ whole genome shotgun (WGS) entry which is preliminary data.</text>
</comment>
<dbReference type="RefSeq" id="WP_377513580.1">
    <property type="nucleotide sequence ID" value="NZ_JBHSQS010000011.1"/>
</dbReference>
<organism evidence="1 2">
    <name type="scientific">Micromonospora vulcania</name>
    <dbReference type="NCBI Taxonomy" id="1441873"/>
    <lineage>
        <taxon>Bacteria</taxon>
        <taxon>Bacillati</taxon>
        <taxon>Actinomycetota</taxon>
        <taxon>Actinomycetes</taxon>
        <taxon>Micromonosporales</taxon>
        <taxon>Micromonosporaceae</taxon>
        <taxon>Micromonospora</taxon>
    </lineage>
</organism>
<evidence type="ECO:0000313" key="1">
    <source>
        <dbReference type="EMBL" id="MFC5925501.1"/>
    </source>
</evidence>
<gene>
    <name evidence="1" type="ORF">ACFQGL_19345</name>
</gene>